<dbReference type="RefSeq" id="WP_160723287.1">
    <property type="nucleotide sequence ID" value="NZ_SUMG01000028.1"/>
</dbReference>
<protein>
    <submittedName>
        <fullName evidence="1">Uncharacterized protein</fullName>
    </submittedName>
</protein>
<name>A0AA44BEZ2_9CLOT</name>
<organism evidence="1 2">
    <name type="scientific">Isachenkonia alkalipeptolytica</name>
    <dbReference type="NCBI Taxonomy" id="2565777"/>
    <lineage>
        <taxon>Bacteria</taxon>
        <taxon>Bacillati</taxon>
        <taxon>Bacillota</taxon>
        <taxon>Clostridia</taxon>
        <taxon>Eubacteriales</taxon>
        <taxon>Clostridiaceae</taxon>
        <taxon>Isachenkonia</taxon>
    </lineage>
</organism>
<dbReference type="Proteomes" id="UP000449710">
    <property type="component" value="Unassembled WGS sequence"/>
</dbReference>
<gene>
    <name evidence="1" type="ORF">ISALK_13635</name>
</gene>
<proteinExistence type="predicted"/>
<dbReference type="InterPro" id="IPR010866">
    <property type="entry name" value="A-2_8-polyST"/>
</dbReference>
<dbReference type="AlphaFoldDB" id="A0AA44BEZ2"/>
<accession>A0AA44BEZ2</accession>
<comment type="caution">
    <text evidence="1">The sequence shown here is derived from an EMBL/GenBank/DDBJ whole genome shotgun (WGS) entry which is preliminary data.</text>
</comment>
<sequence length="366" mass="42633">MNNIFVAHTPYHLILDSGIADAEYKEDNNYLIVFKDFEVNEIAWHSLRKCFNKVLLVESRYKEDKPGSIGKYFNNIIRDFKMIGEVKKIIGGCKVDNLFIHNDYHIVDKKIMQIANSKRNCNLIYIEDGSAAYNSGILARRKQLYTAKWKIKKALYSLGDYGYSVETMGSNSIFKECRVVFPEYARKELKEKNIKEISKEEIERGISIVYQASYNNDCINNAVVIFLDLFSFIEPKKKQYIYIIEEIFDMCKRLGLKIYIKYHPREKNRYLEFLKSKFNNIYEIKQGRPIETIYSNFGKKSIALSSVSTGLITLEKISKETKKISIKNMLDMEDEHISDIFSKINVLVPNTINELALILEESLNEG</sequence>
<reference evidence="1 2" key="1">
    <citation type="submission" date="2019-04" db="EMBL/GenBank/DDBJ databases">
        <title>Isachenkonia alkalipeptolytica gen. nov. sp. nov. a new anaerobic, alkiliphilic organothrophic bacterium capable to reduce synthesized ferrihydrite isolated from a soda lake.</title>
        <authorList>
            <person name="Toshchakov S.V."/>
            <person name="Zavarzina D.G."/>
            <person name="Zhilina T.N."/>
            <person name="Kostrikina N.A."/>
            <person name="Kublanov I.V."/>
        </authorList>
    </citation>
    <scope>NUCLEOTIDE SEQUENCE [LARGE SCALE GENOMIC DNA]</scope>
    <source>
        <strain evidence="1 2">Z-1701</strain>
    </source>
</reference>
<keyword evidence="2" id="KW-1185">Reference proteome</keyword>
<evidence type="ECO:0000313" key="2">
    <source>
        <dbReference type="Proteomes" id="UP000449710"/>
    </source>
</evidence>
<evidence type="ECO:0000313" key="1">
    <source>
        <dbReference type="EMBL" id="NBG89532.1"/>
    </source>
</evidence>
<dbReference type="EMBL" id="SUMG01000028">
    <property type="protein sequence ID" value="NBG89532.1"/>
    <property type="molecule type" value="Genomic_DNA"/>
</dbReference>
<dbReference type="Pfam" id="PF07388">
    <property type="entry name" value="A-2_8-polyST"/>
    <property type="match status" value="1"/>
</dbReference>